<evidence type="ECO:0000313" key="2">
    <source>
        <dbReference type="EMBL" id="PKR88437.1"/>
    </source>
</evidence>
<proteinExistence type="predicted"/>
<dbReference type="EMBL" id="PJNW01000011">
    <property type="protein sequence ID" value="PKR88437.1"/>
    <property type="molecule type" value="Genomic_DNA"/>
</dbReference>
<gene>
    <name evidence="2" type="primary">addB</name>
    <name evidence="2" type="ORF">CXZ10_13570</name>
</gene>
<sequence>MAGRVFTIHPGAPFLATLAEALLDGHLIAGRSYRHHPLDLADVSIYLPTRRAGVALRQAFREAVGGGSTMLPRVLSISDVLEAEDDLLAPEALHLPPVIAAAERRLMLARLVARWRERVASDQLLTPSGQPVAVPGSPAEALNLSADLLALLDQAELEGVDWDKLDTLVPDDYAAWWQLSLNFLRIATETLPAAIAERGQIGAGAFHRAMVEATIARWQTRPPPGPVIIAGSTGSVPSTADLMAAVLALPEGALVLPGLDVGAPADTVAASVFDCAHPEHTMNRLVERLGIERQDIGELGAPKPALAARVDIVRRALVPAAVTDRWPEHAATLDADAAVTEAALAHVCLTVAANEAEEALAAAIALRQCLENPEARSILVTPDRTIIRRVVAELDRFGIDVEDTAGQPLPQTPYGQLALLLVEAAAEDFPPVKVAAILGHPEARFGWPPSRVRPAGRLISRKVLRGPRLAGGVAAITKALQTLAEKTEARDDTALVADALALAAAFGEAMAPLVAAAAKPTPTLTDFLGALRETLDHVTRRAADDHDDPTRAERQLLSIVDEHLQTPDAGLALTGADFAPVLRALIGNVLVLTPSRQARVMATGPIEARLLPTDRLVLVGLDEGVFPPVTDTGAWLSRPMRAGLGLSPPETRIGLSAHDFAAALGAPDTVLIRSARRGGAPTVPTRFLQRLTSLIGPARTEAMEARGGRFLDWARRLDDRQPLPRAARPNPEPPLAARPHMLPVTDIETLIRDPYAIYAKRILKLRPLDGFGETPDFGTRGTLVHGILADFAEHWTGPWDEVAVAALIEFGRQRFSETLAAHPEVHALWWPRFQALARFIVLEFEAKRAPLARYPEIEGSLPVTDSFTLTGRADRVDVKEDGRVTIIDFKTGRAPTAAQIAAQLTPQLPLEAVIARHGGFTRLSGPREAAELVHVVLRGLEGRDEIESYTGHAPRGGDPVTLEETIAEAEMRLRGLARAYADPKRGYLSRARPFRTTDRGDYDHLARVSEWSVADDGGEE</sequence>
<evidence type="ECO:0000259" key="1">
    <source>
        <dbReference type="Pfam" id="PF12705"/>
    </source>
</evidence>
<dbReference type="RefSeq" id="WP_101289891.1">
    <property type="nucleotide sequence ID" value="NZ_FOUQ01000004.1"/>
</dbReference>
<dbReference type="OrthoDB" id="9780606at2"/>
<dbReference type="InterPro" id="IPR027417">
    <property type="entry name" value="P-loop_NTPase"/>
</dbReference>
<dbReference type="Gene3D" id="3.90.320.10">
    <property type="match status" value="1"/>
</dbReference>
<dbReference type="NCBIfam" id="TIGR02786">
    <property type="entry name" value="addB_alphas"/>
    <property type="match status" value="1"/>
</dbReference>
<dbReference type="InterPro" id="IPR011604">
    <property type="entry name" value="PDDEXK-like_dom_sf"/>
</dbReference>
<dbReference type="AlphaFoldDB" id="A0A1I4SPB0"/>
<name>A0A1I4SPB0_9HYPH</name>
<dbReference type="SUPFAM" id="SSF52540">
    <property type="entry name" value="P-loop containing nucleoside triphosphate hydrolases"/>
    <property type="match status" value="1"/>
</dbReference>
<dbReference type="InterPro" id="IPR014153">
    <property type="entry name" value="Ds_break_AddB"/>
</dbReference>
<dbReference type="Proteomes" id="UP000233491">
    <property type="component" value="Unassembled WGS sequence"/>
</dbReference>
<organism evidence="2 3">
    <name type="scientific">Pleomorphomonas diazotrophica</name>
    <dbReference type="NCBI Taxonomy" id="1166257"/>
    <lineage>
        <taxon>Bacteria</taxon>
        <taxon>Pseudomonadati</taxon>
        <taxon>Pseudomonadota</taxon>
        <taxon>Alphaproteobacteria</taxon>
        <taxon>Hyphomicrobiales</taxon>
        <taxon>Pleomorphomonadaceae</taxon>
        <taxon>Pleomorphomonas</taxon>
    </lineage>
</organism>
<protein>
    <submittedName>
        <fullName evidence="2">Double-strand break repair protein AddB</fullName>
    </submittedName>
</protein>
<keyword evidence="3" id="KW-1185">Reference proteome</keyword>
<dbReference type="InterPro" id="IPR038726">
    <property type="entry name" value="PDDEXK_AddAB-type"/>
</dbReference>
<feature type="domain" description="PD-(D/E)XK endonuclease-like" evidence="1">
    <location>
        <begin position="744"/>
        <end position="937"/>
    </location>
</feature>
<comment type="caution">
    <text evidence="2">The sequence shown here is derived from an EMBL/GenBank/DDBJ whole genome shotgun (WGS) entry which is preliminary data.</text>
</comment>
<accession>A0A1I4SPB0</accession>
<evidence type="ECO:0000313" key="3">
    <source>
        <dbReference type="Proteomes" id="UP000233491"/>
    </source>
</evidence>
<dbReference type="Pfam" id="PF12705">
    <property type="entry name" value="PDDEXK_1"/>
    <property type="match status" value="1"/>
</dbReference>
<reference evidence="2 3" key="1">
    <citation type="submission" date="2017-12" db="EMBL/GenBank/DDBJ databases">
        <title>Anaerobic carbon monoxide metabolism by Pleomorphomonas carboxyditropha sp. nov., a new mesophilic hydrogenogenic carboxidotroph.</title>
        <authorList>
            <person name="Esquivel-Elizondo S."/>
            <person name="Krajmalnik-Brown R."/>
        </authorList>
    </citation>
    <scope>NUCLEOTIDE SEQUENCE [LARGE SCALE GENOMIC DNA]</scope>
    <source>
        <strain evidence="2 3">R5-392</strain>
    </source>
</reference>